<reference evidence="6 7" key="1">
    <citation type="submission" date="2019-11" db="EMBL/GenBank/DDBJ databases">
        <title>Gracilibacillus salitolerans sp. nov., a moderate halophile isolated from a saline soil in northwest China.</title>
        <authorList>
            <person name="Gan L."/>
        </authorList>
    </citation>
    <scope>NUCLEOTIDE SEQUENCE [LARGE SCALE GENOMIC DNA]</scope>
    <source>
        <strain evidence="6 7">SCU50</strain>
    </source>
</reference>
<dbReference type="NCBIfam" id="TIGR02840">
    <property type="entry name" value="spore_YtaF"/>
    <property type="match status" value="1"/>
</dbReference>
<evidence type="ECO:0000256" key="5">
    <source>
        <dbReference type="SAM" id="Phobius"/>
    </source>
</evidence>
<feature type="transmembrane region" description="Helical" evidence="5">
    <location>
        <begin position="65"/>
        <end position="83"/>
    </location>
</feature>
<dbReference type="RefSeq" id="WP_100359950.1">
    <property type="nucleotide sequence ID" value="NZ_CP045915.1"/>
</dbReference>
<dbReference type="Proteomes" id="UP000339690">
    <property type="component" value="Chromosome"/>
</dbReference>
<name>A0A5Q2TKW0_9BACI</name>
<sequence length="195" mass="21000">MMLTLLIIAISIDSFLVAFTYGLRGLTLPVRELLKISVTVGIAFAISMLSGSFLSSVISIRSTEIVGGFILALVGVILLSSLFQEKKKKEIPFLIKILKKPMAADIDRSGRINGVEPFLIGIALSLDSFGAGIGIYMLGASPIFTPIYVFVITVVFLLLGVNVGKYCANIKGLKKMSFIPGCLLIIIGIWKMVVV</sequence>
<organism evidence="6 7">
    <name type="scientific">Gracilibacillus salitolerans</name>
    <dbReference type="NCBI Taxonomy" id="2663022"/>
    <lineage>
        <taxon>Bacteria</taxon>
        <taxon>Bacillati</taxon>
        <taxon>Bacillota</taxon>
        <taxon>Bacilli</taxon>
        <taxon>Bacillales</taxon>
        <taxon>Bacillaceae</taxon>
        <taxon>Gracilibacillus</taxon>
    </lineage>
</organism>
<evidence type="ECO:0000313" key="6">
    <source>
        <dbReference type="EMBL" id="QGH35275.1"/>
    </source>
</evidence>
<evidence type="ECO:0000256" key="3">
    <source>
        <dbReference type="ARBA" id="ARBA00022989"/>
    </source>
</evidence>
<dbReference type="PANTHER" id="PTHR35529:SF2">
    <property type="entry name" value="SPORULATION PROTEIN YTAF-RELATED"/>
    <property type="match status" value="1"/>
</dbReference>
<dbReference type="InterPro" id="IPR003810">
    <property type="entry name" value="Mntp/YtaF"/>
</dbReference>
<evidence type="ECO:0000313" key="7">
    <source>
        <dbReference type="Proteomes" id="UP000339690"/>
    </source>
</evidence>
<feature type="transmembrane region" description="Helical" evidence="5">
    <location>
        <begin position="6"/>
        <end position="24"/>
    </location>
</feature>
<evidence type="ECO:0000256" key="4">
    <source>
        <dbReference type="ARBA" id="ARBA00023136"/>
    </source>
</evidence>
<keyword evidence="1" id="KW-1003">Cell membrane</keyword>
<evidence type="ECO:0000256" key="2">
    <source>
        <dbReference type="ARBA" id="ARBA00022692"/>
    </source>
</evidence>
<feature type="transmembrane region" description="Helical" evidence="5">
    <location>
        <begin position="143"/>
        <end position="164"/>
    </location>
</feature>
<proteinExistence type="predicted"/>
<keyword evidence="7" id="KW-1185">Reference proteome</keyword>
<gene>
    <name evidence="6" type="primary">ytaF</name>
    <name evidence="6" type="ORF">GI584_14990</name>
</gene>
<protein>
    <submittedName>
        <fullName evidence="6">Sporulation membrane protein YtaF</fullName>
    </submittedName>
</protein>
<keyword evidence="3 5" id="KW-1133">Transmembrane helix</keyword>
<accession>A0A5Q2TKW0</accession>
<evidence type="ECO:0000256" key="1">
    <source>
        <dbReference type="ARBA" id="ARBA00022475"/>
    </source>
</evidence>
<dbReference type="KEGG" id="grc:GI584_14990"/>
<dbReference type="EMBL" id="CP045915">
    <property type="protein sequence ID" value="QGH35275.1"/>
    <property type="molecule type" value="Genomic_DNA"/>
</dbReference>
<dbReference type="AlphaFoldDB" id="A0A5Q2TKW0"/>
<feature type="transmembrane region" description="Helical" evidence="5">
    <location>
        <begin position="36"/>
        <end position="59"/>
    </location>
</feature>
<dbReference type="PANTHER" id="PTHR35529">
    <property type="entry name" value="MANGANESE EFFLUX PUMP MNTP-RELATED"/>
    <property type="match status" value="1"/>
</dbReference>
<keyword evidence="4 5" id="KW-0472">Membrane</keyword>
<dbReference type="InterPro" id="IPR014205">
    <property type="entry name" value="Spore_YtaF"/>
</dbReference>
<keyword evidence="2 5" id="KW-0812">Transmembrane</keyword>
<dbReference type="Pfam" id="PF02659">
    <property type="entry name" value="Mntp"/>
    <property type="match status" value="1"/>
</dbReference>
<feature type="transmembrane region" description="Helical" evidence="5">
    <location>
        <begin position="118"/>
        <end position="137"/>
    </location>
</feature>
<feature type="transmembrane region" description="Helical" evidence="5">
    <location>
        <begin position="176"/>
        <end position="193"/>
    </location>
</feature>